<keyword evidence="3 6" id="KW-0812">Transmembrane</keyword>
<accession>A0ABY1N8N6</accession>
<keyword evidence="8" id="KW-1185">Reference proteome</keyword>
<organism evidence="7 8">
    <name type="scientific">Shimia sagamensis</name>
    <dbReference type="NCBI Taxonomy" id="1566352"/>
    <lineage>
        <taxon>Bacteria</taxon>
        <taxon>Pseudomonadati</taxon>
        <taxon>Pseudomonadota</taxon>
        <taxon>Alphaproteobacteria</taxon>
        <taxon>Rhodobacterales</taxon>
        <taxon>Roseobacteraceae</taxon>
    </lineage>
</organism>
<feature type="transmembrane region" description="Helical" evidence="6">
    <location>
        <begin position="76"/>
        <end position="92"/>
    </location>
</feature>
<feature type="transmembrane region" description="Helical" evidence="6">
    <location>
        <begin position="112"/>
        <end position="138"/>
    </location>
</feature>
<reference evidence="7 8" key="1">
    <citation type="submission" date="2017-05" db="EMBL/GenBank/DDBJ databases">
        <authorList>
            <person name="Varghese N."/>
            <person name="Submissions S."/>
        </authorList>
    </citation>
    <scope>NUCLEOTIDE SEQUENCE [LARGE SCALE GENOMIC DNA]</scope>
    <source>
        <strain evidence="7 8">DSM 29734</strain>
    </source>
</reference>
<keyword evidence="4 6" id="KW-1133">Transmembrane helix</keyword>
<gene>
    <name evidence="7" type="ORF">SAMN06265373_101364</name>
</gene>
<dbReference type="RefSeq" id="WP_283424224.1">
    <property type="nucleotide sequence ID" value="NZ_FXTY01000001.1"/>
</dbReference>
<dbReference type="EMBL" id="FXTY01000001">
    <property type="protein sequence ID" value="SMP03504.1"/>
    <property type="molecule type" value="Genomic_DNA"/>
</dbReference>
<sequence length="382" mass="41826">MSYQRPSKRRFALPLPRLPIVRVLGKPLILRLLLLLLVIEAIFLAESFTTLMEHALRYGGTARDVLHLLSFKTPEILDLALAISLLIATYFATQDARNRGELVILATAGIHWARVIAFVLALGIFGGALSFLNAGLILPMAKFGERLALADLQKNHVLSRIQNGSPQTTVQTIRDTTFIASPPRAATQTRGQLFVFQPNVTGNWRLALSQDWQVTDPAPADTHTITLQSLSVLEAPYPNDQIKPLNRFTTTQASFAFQMSDALPAPSHIRTTAEQLLDLNTNEPAQLTRLFTRALMVPMAGLLALAALVVGGAGPWRHAALPLAALLMMSCDVASRALLAQWSILIPTPAILLLATLLYLGPPFAYLLWRGEALMTPQRGRT</sequence>
<comment type="caution">
    <text evidence="7">The sequence shown here is derived from an EMBL/GenBank/DDBJ whole genome shotgun (WGS) entry which is preliminary data.</text>
</comment>
<dbReference type="Proteomes" id="UP001157961">
    <property type="component" value="Unassembled WGS sequence"/>
</dbReference>
<evidence type="ECO:0000256" key="6">
    <source>
        <dbReference type="SAM" id="Phobius"/>
    </source>
</evidence>
<evidence type="ECO:0000256" key="4">
    <source>
        <dbReference type="ARBA" id="ARBA00022989"/>
    </source>
</evidence>
<comment type="subcellular location">
    <subcellularLocation>
        <location evidence="1">Cell membrane</location>
        <topology evidence="1">Multi-pass membrane protein</topology>
    </subcellularLocation>
</comment>
<dbReference type="InterPro" id="IPR005495">
    <property type="entry name" value="LptG/LptF_permease"/>
</dbReference>
<evidence type="ECO:0000256" key="3">
    <source>
        <dbReference type="ARBA" id="ARBA00022692"/>
    </source>
</evidence>
<evidence type="ECO:0000256" key="5">
    <source>
        <dbReference type="ARBA" id="ARBA00023136"/>
    </source>
</evidence>
<keyword evidence="2" id="KW-1003">Cell membrane</keyword>
<keyword evidence="5 6" id="KW-0472">Membrane</keyword>
<proteinExistence type="predicted"/>
<feature type="transmembrane region" description="Helical" evidence="6">
    <location>
        <begin position="28"/>
        <end position="48"/>
    </location>
</feature>
<evidence type="ECO:0000256" key="1">
    <source>
        <dbReference type="ARBA" id="ARBA00004651"/>
    </source>
</evidence>
<dbReference type="Pfam" id="PF03739">
    <property type="entry name" value="LptF_LptG"/>
    <property type="match status" value="1"/>
</dbReference>
<feature type="transmembrane region" description="Helical" evidence="6">
    <location>
        <begin position="294"/>
        <end position="313"/>
    </location>
</feature>
<name>A0ABY1N8N6_9RHOB</name>
<evidence type="ECO:0000256" key="2">
    <source>
        <dbReference type="ARBA" id="ARBA00022475"/>
    </source>
</evidence>
<evidence type="ECO:0000313" key="8">
    <source>
        <dbReference type="Proteomes" id="UP001157961"/>
    </source>
</evidence>
<evidence type="ECO:0000313" key="7">
    <source>
        <dbReference type="EMBL" id="SMP03504.1"/>
    </source>
</evidence>
<protein>
    <submittedName>
        <fullName evidence="7">Predicted permease YjgP/YjgQ family protein</fullName>
    </submittedName>
</protein>